<keyword evidence="3" id="KW-1185">Reference proteome</keyword>
<evidence type="ECO:0000313" key="3">
    <source>
        <dbReference type="Proteomes" id="UP000503117"/>
    </source>
</evidence>
<evidence type="ECO:0000259" key="1">
    <source>
        <dbReference type="SMART" id="SM00843"/>
    </source>
</evidence>
<dbReference type="SMART" id="SM00843">
    <property type="entry name" value="Ftsk_gamma"/>
    <property type="match status" value="1"/>
</dbReference>
<accession>A0ABX6MEE6</accession>
<gene>
    <name evidence="2" type="ORF">HH213_14905</name>
</gene>
<dbReference type="Pfam" id="PF09397">
    <property type="entry name" value="FtsK_gamma"/>
    <property type="match status" value="1"/>
</dbReference>
<dbReference type="Proteomes" id="UP000503117">
    <property type="component" value="Chromosome"/>
</dbReference>
<organism evidence="2 3">
    <name type="scientific">Duganella dendranthematis</name>
    <dbReference type="NCBI Taxonomy" id="2728021"/>
    <lineage>
        <taxon>Bacteria</taxon>
        <taxon>Pseudomonadati</taxon>
        <taxon>Pseudomonadota</taxon>
        <taxon>Betaproteobacteria</taxon>
        <taxon>Burkholderiales</taxon>
        <taxon>Oxalobacteraceae</taxon>
        <taxon>Telluria group</taxon>
        <taxon>Duganella</taxon>
    </lineage>
</organism>
<dbReference type="RefSeq" id="WP_169112733.1">
    <property type="nucleotide sequence ID" value="NZ_CP051684.1"/>
</dbReference>
<dbReference type="SUPFAM" id="SSF46785">
    <property type="entry name" value="Winged helix' DNA-binding domain"/>
    <property type="match status" value="1"/>
</dbReference>
<name>A0ABX6MEE6_9BURK</name>
<reference evidence="2 3" key="1">
    <citation type="submission" date="2020-04" db="EMBL/GenBank/DDBJ databases">
        <title>Genome sequencing of novel species.</title>
        <authorList>
            <person name="Heo J."/>
            <person name="Kim S.-J."/>
            <person name="Kim J.-S."/>
            <person name="Hong S.-B."/>
            <person name="Kwon S.-W."/>
        </authorList>
    </citation>
    <scope>NUCLEOTIDE SEQUENCE [LARGE SCALE GENOMIC DNA]</scope>
    <source>
        <strain evidence="2 3">AF9R3</strain>
    </source>
</reference>
<evidence type="ECO:0000313" key="2">
    <source>
        <dbReference type="EMBL" id="QJD91247.1"/>
    </source>
</evidence>
<dbReference type="InterPro" id="IPR018541">
    <property type="entry name" value="Ftsk_gamma"/>
</dbReference>
<dbReference type="InterPro" id="IPR036390">
    <property type="entry name" value="WH_DNA-bd_sf"/>
</dbReference>
<feature type="domain" description="FtsK gamma" evidence="1">
    <location>
        <begin position="10"/>
        <end position="75"/>
    </location>
</feature>
<proteinExistence type="predicted"/>
<protein>
    <recommendedName>
        <fullName evidence="1">FtsK gamma domain-containing protein</fullName>
    </recommendedName>
</protein>
<dbReference type="Gene3D" id="1.10.10.10">
    <property type="entry name" value="Winged helix-like DNA-binding domain superfamily/Winged helix DNA-binding domain"/>
    <property type="match status" value="1"/>
</dbReference>
<dbReference type="EMBL" id="CP051684">
    <property type="protein sequence ID" value="QJD91247.1"/>
    <property type="molecule type" value="Genomic_DNA"/>
</dbReference>
<sequence>MNAKLDKLVDRGDRMLVELAKAVFITQREVSVSLMQRHLRIGYRHALNIMAQLEQAGIVTELNADNVRTLTAEYVRVDNVTRGPP</sequence>
<dbReference type="InterPro" id="IPR036388">
    <property type="entry name" value="WH-like_DNA-bd_sf"/>
</dbReference>